<feature type="transmembrane region" description="Helical" evidence="7">
    <location>
        <begin position="194"/>
        <end position="218"/>
    </location>
</feature>
<dbReference type="InterPro" id="IPR020846">
    <property type="entry name" value="MFS_dom"/>
</dbReference>
<keyword evidence="4 7" id="KW-0812">Transmembrane</keyword>
<feature type="transmembrane region" description="Helical" evidence="7">
    <location>
        <begin position="121"/>
        <end position="142"/>
    </location>
</feature>
<protein>
    <submittedName>
        <fullName evidence="9">MFS transporter</fullName>
    </submittedName>
</protein>
<sequence length="417" mass="42668">MVRGHSVRMTTLLARPTPATPTETRASRHERGFWTIAVAFAVSLAFTVVPTPLWAIYQRHDGYSTIAVTIAFAAYAVGVIVSLFLAGHLSDRWGRRRVLLPAILLEAAAAALFLTSTSLGVVIVARVLSGLGVGMLTATATAHLSELHAAARPAAGRARADLVATVANLGGFAFGPLVAGLLAQYVTAPLRTPYAVFLVLLLAAAVAVARVPETVSVPTLRQRYRPQRVTVPAAARPRYFAAGGGAFAALSVLGLFTSLAPAFVAGTLHHPSRALAGLVASMVFASGAAAQIVLRRQPVRRQVAGGLALMTAGLLTVTAGVWAASLPVFLLGGAVAGAGAGALLKGALSTVVDLAPPSTRGEALAGVFLGGYLGLAVPVLGLGVATQFLPARVALLGFATVIVVVIAAVSRRLLRSS</sequence>
<feature type="transmembrane region" description="Helical" evidence="7">
    <location>
        <begin position="330"/>
        <end position="352"/>
    </location>
</feature>
<dbReference type="Pfam" id="PF07690">
    <property type="entry name" value="MFS_1"/>
    <property type="match status" value="1"/>
</dbReference>
<dbReference type="InterPro" id="IPR011701">
    <property type="entry name" value="MFS"/>
</dbReference>
<feature type="transmembrane region" description="Helical" evidence="7">
    <location>
        <begin position="162"/>
        <end position="182"/>
    </location>
</feature>
<dbReference type="PANTHER" id="PTHR23517">
    <property type="entry name" value="RESISTANCE PROTEIN MDTM, PUTATIVE-RELATED-RELATED"/>
    <property type="match status" value="1"/>
</dbReference>
<accession>A0A919PGY6</accession>
<evidence type="ECO:0000313" key="9">
    <source>
        <dbReference type="EMBL" id="GIG42053.1"/>
    </source>
</evidence>
<feature type="transmembrane region" description="Helical" evidence="7">
    <location>
        <begin position="239"/>
        <end position="263"/>
    </location>
</feature>
<reference evidence="9" key="1">
    <citation type="submission" date="2021-01" db="EMBL/GenBank/DDBJ databases">
        <title>Whole genome shotgun sequence of Dactylosporangium siamense NBRC 106093.</title>
        <authorList>
            <person name="Komaki H."/>
            <person name="Tamura T."/>
        </authorList>
    </citation>
    <scope>NUCLEOTIDE SEQUENCE</scope>
    <source>
        <strain evidence="9">NBRC 106093</strain>
    </source>
</reference>
<evidence type="ECO:0000313" key="10">
    <source>
        <dbReference type="Proteomes" id="UP000660611"/>
    </source>
</evidence>
<feature type="transmembrane region" description="Helical" evidence="7">
    <location>
        <begin position="391"/>
        <end position="409"/>
    </location>
</feature>
<dbReference type="PROSITE" id="PS50850">
    <property type="entry name" value="MFS"/>
    <property type="match status" value="1"/>
</dbReference>
<keyword evidence="3" id="KW-1003">Cell membrane</keyword>
<keyword evidence="10" id="KW-1185">Reference proteome</keyword>
<gene>
    <name evidence="9" type="ORF">Dsi01nite_000940</name>
</gene>
<evidence type="ECO:0000256" key="6">
    <source>
        <dbReference type="ARBA" id="ARBA00023136"/>
    </source>
</evidence>
<dbReference type="EMBL" id="BONQ01000003">
    <property type="protein sequence ID" value="GIG42053.1"/>
    <property type="molecule type" value="Genomic_DNA"/>
</dbReference>
<comment type="caution">
    <text evidence="9">The sequence shown here is derived from an EMBL/GenBank/DDBJ whole genome shotgun (WGS) entry which is preliminary data.</text>
</comment>
<dbReference type="SUPFAM" id="SSF103473">
    <property type="entry name" value="MFS general substrate transporter"/>
    <property type="match status" value="1"/>
</dbReference>
<name>A0A919PGY6_9ACTN</name>
<dbReference type="Gene3D" id="1.20.1250.20">
    <property type="entry name" value="MFS general substrate transporter like domains"/>
    <property type="match status" value="1"/>
</dbReference>
<dbReference type="GO" id="GO:0005886">
    <property type="term" value="C:plasma membrane"/>
    <property type="evidence" value="ECO:0007669"/>
    <property type="project" value="UniProtKB-SubCell"/>
</dbReference>
<organism evidence="9 10">
    <name type="scientific">Dactylosporangium siamense</name>
    <dbReference type="NCBI Taxonomy" id="685454"/>
    <lineage>
        <taxon>Bacteria</taxon>
        <taxon>Bacillati</taxon>
        <taxon>Actinomycetota</taxon>
        <taxon>Actinomycetes</taxon>
        <taxon>Micromonosporales</taxon>
        <taxon>Micromonosporaceae</taxon>
        <taxon>Dactylosporangium</taxon>
    </lineage>
</organism>
<dbReference type="PANTHER" id="PTHR23517:SF13">
    <property type="entry name" value="MAJOR FACILITATOR SUPERFAMILY MFS_1"/>
    <property type="match status" value="1"/>
</dbReference>
<dbReference type="GO" id="GO:0022857">
    <property type="term" value="F:transmembrane transporter activity"/>
    <property type="evidence" value="ECO:0007669"/>
    <property type="project" value="InterPro"/>
</dbReference>
<feature type="transmembrane region" description="Helical" evidence="7">
    <location>
        <begin position="63"/>
        <end position="86"/>
    </location>
</feature>
<evidence type="ECO:0000256" key="7">
    <source>
        <dbReference type="SAM" id="Phobius"/>
    </source>
</evidence>
<dbReference type="InterPro" id="IPR050171">
    <property type="entry name" value="MFS_Transporters"/>
</dbReference>
<feature type="transmembrane region" description="Helical" evidence="7">
    <location>
        <begin position="98"/>
        <end position="115"/>
    </location>
</feature>
<feature type="domain" description="Major facilitator superfamily (MFS) profile" evidence="8">
    <location>
        <begin position="31"/>
        <end position="417"/>
    </location>
</feature>
<evidence type="ECO:0000256" key="4">
    <source>
        <dbReference type="ARBA" id="ARBA00022692"/>
    </source>
</evidence>
<feature type="transmembrane region" description="Helical" evidence="7">
    <location>
        <begin position="306"/>
        <end position="324"/>
    </location>
</feature>
<evidence type="ECO:0000256" key="3">
    <source>
        <dbReference type="ARBA" id="ARBA00022475"/>
    </source>
</evidence>
<comment type="subcellular location">
    <subcellularLocation>
        <location evidence="1">Cell membrane</location>
        <topology evidence="1">Multi-pass membrane protein</topology>
    </subcellularLocation>
</comment>
<evidence type="ECO:0000256" key="1">
    <source>
        <dbReference type="ARBA" id="ARBA00004651"/>
    </source>
</evidence>
<evidence type="ECO:0000256" key="5">
    <source>
        <dbReference type="ARBA" id="ARBA00022989"/>
    </source>
</evidence>
<proteinExistence type="predicted"/>
<feature type="transmembrane region" description="Helical" evidence="7">
    <location>
        <begin position="33"/>
        <end position="57"/>
    </location>
</feature>
<evidence type="ECO:0000259" key="8">
    <source>
        <dbReference type="PROSITE" id="PS50850"/>
    </source>
</evidence>
<dbReference type="Proteomes" id="UP000660611">
    <property type="component" value="Unassembled WGS sequence"/>
</dbReference>
<dbReference type="InterPro" id="IPR036259">
    <property type="entry name" value="MFS_trans_sf"/>
</dbReference>
<keyword evidence="5 7" id="KW-1133">Transmembrane helix</keyword>
<keyword evidence="2" id="KW-0813">Transport</keyword>
<dbReference type="AlphaFoldDB" id="A0A919PGY6"/>
<feature type="transmembrane region" description="Helical" evidence="7">
    <location>
        <begin position="275"/>
        <end position="294"/>
    </location>
</feature>
<evidence type="ECO:0000256" key="2">
    <source>
        <dbReference type="ARBA" id="ARBA00022448"/>
    </source>
</evidence>
<keyword evidence="6 7" id="KW-0472">Membrane</keyword>
<feature type="transmembrane region" description="Helical" evidence="7">
    <location>
        <begin position="364"/>
        <end position="385"/>
    </location>
</feature>